<dbReference type="Gene3D" id="3.40.30.10">
    <property type="entry name" value="Glutaredoxin"/>
    <property type="match status" value="1"/>
</dbReference>
<keyword evidence="4" id="KW-1185">Reference proteome</keyword>
<dbReference type="InterPro" id="IPR012336">
    <property type="entry name" value="Thioredoxin-like_fold"/>
</dbReference>
<evidence type="ECO:0000313" key="4">
    <source>
        <dbReference type="Proteomes" id="UP001597532"/>
    </source>
</evidence>
<dbReference type="Proteomes" id="UP001597532">
    <property type="component" value="Unassembled WGS sequence"/>
</dbReference>
<feature type="signal peptide" evidence="1">
    <location>
        <begin position="1"/>
        <end position="20"/>
    </location>
</feature>
<evidence type="ECO:0000313" key="3">
    <source>
        <dbReference type="EMBL" id="MFD2788653.1"/>
    </source>
</evidence>
<feature type="domain" description="Thioredoxin" evidence="2">
    <location>
        <begin position="309"/>
        <end position="443"/>
    </location>
</feature>
<dbReference type="Pfam" id="PF13905">
    <property type="entry name" value="Thioredoxin_8"/>
    <property type="match status" value="1"/>
</dbReference>
<comment type="caution">
    <text evidence="3">The sequence shown here is derived from an EMBL/GenBank/DDBJ whole genome shotgun (WGS) entry which is preliminary data.</text>
</comment>
<sequence>MYIKKILFLLGMVLALNLQAQHHISGNLSPADDFKWLIVYKLNPTAQTYITDTEVKNGMFTLNIPENSLPGVYRIVYAIPQEEFYFDVIYSGKESISLIFNREKGLEFHSSKENIIYYSYFEKVKELEQKIHQLYANNNSYPKLLEEQYRALREIQKSFELQSKGLLSEHFIKANESYIPINYQNQEIFLAHKKKHYFDLIDLEDSILQESGFISDKVLNYVFNTFSAQPLPVEEMESELKLNIKHVAEVIANLNARYKARIMDDIWSTAAKNNLNNTADFIYSGYLHDLAIATNNTELTQKIETHTRLRIGAIAPEIEWENEGTTQKLSDLSGAENYILIFWSSQCSHCLNELPKLHQGIQTLSNTKVLAIGLEEDRSTWKMETKKLPDFIHGISLGKWDSKYVKTYDIQQTPTYLILDKEKRIVAKPDTYKEVIAFLKGDQ</sequence>
<accession>A0ABW5VAF4</accession>
<keyword evidence="1" id="KW-0732">Signal</keyword>
<dbReference type="InterPro" id="IPR036249">
    <property type="entry name" value="Thioredoxin-like_sf"/>
</dbReference>
<dbReference type="RefSeq" id="WP_251806943.1">
    <property type="nucleotide sequence ID" value="NZ_CP166679.1"/>
</dbReference>
<evidence type="ECO:0000256" key="1">
    <source>
        <dbReference type="SAM" id="SignalP"/>
    </source>
</evidence>
<reference evidence="4" key="1">
    <citation type="journal article" date="2019" name="Int. J. Syst. Evol. Microbiol.">
        <title>The Global Catalogue of Microorganisms (GCM) 10K type strain sequencing project: providing services to taxonomists for standard genome sequencing and annotation.</title>
        <authorList>
            <consortium name="The Broad Institute Genomics Platform"/>
            <consortium name="The Broad Institute Genome Sequencing Center for Infectious Disease"/>
            <person name="Wu L."/>
            <person name="Ma J."/>
        </authorList>
    </citation>
    <scope>NUCLEOTIDE SEQUENCE [LARGE SCALE GENOMIC DNA]</scope>
    <source>
        <strain evidence="4">KCTC 52924</strain>
    </source>
</reference>
<feature type="chain" id="PRO_5046637304" evidence="1">
    <location>
        <begin position="21"/>
        <end position="443"/>
    </location>
</feature>
<evidence type="ECO:0000259" key="2">
    <source>
        <dbReference type="PROSITE" id="PS51352"/>
    </source>
</evidence>
<gene>
    <name evidence="3" type="ORF">ACFS1K_02645</name>
</gene>
<dbReference type="InterPro" id="IPR013766">
    <property type="entry name" value="Thioredoxin_domain"/>
</dbReference>
<proteinExistence type="predicted"/>
<name>A0ABW5VAF4_9FLAO</name>
<dbReference type="SUPFAM" id="SSF52833">
    <property type="entry name" value="Thioredoxin-like"/>
    <property type="match status" value="1"/>
</dbReference>
<dbReference type="PROSITE" id="PS51352">
    <property type="entry name" value="THIOREDOXIN_2"/>
    <property type="match status" value="1"/>
</dbReference>
<organism evidence="3 4">
    <name type="scientific">Arenibacter antarcticus</name>
    <dbReference type="NCBI Taxonomy" id="2040469"/>
    <lineage>
        <taxon>Bacteria</taxon>
        <taxon>Pseudomonadati</taxon>
        <taxon>Bacteroidota</taxon>
        <taxon>Flavobacteriia</taxon>
        <taxon>Flavobacteriales</taxon>
        <taxon>Flavobacteriaceae</taxon>
        <taxon>Arenibacter</taxon>
    </lineage>
</organism>
<protein>
    <submittedName>
        <fullName evidence="3">TlpA family protein disulfide reductase</fullName>
    </submittedName>
</protein>
<dbReference type="EMBL" id="JBHUOK010000004">
    <property type="protein sequence ID" value="MFD2788653.1"/>
    <property type="molecule type" value="Genomic_DNA"/>
</dbReference>